<evidence type="ECO:0000313" key="2">
    <source>
        <dbReference type="Proteomes" id="UP000660729"/>
    </source>
</evidence>
<comment type="caution">
    <text evidence="1">The sequence shown here is derived from an EMBL/GenBank/DDBJ whole genome shotgun (WGS) entry which is preliminary data.</text>
</comment>
<dbReference type="EMBL" id="JABCIY010000178">
    <property type="protein sequence ID" value="KAF7189831.1"/>
    <property type="molecule type" value="Genomic_DNA"/>
</dbReference>
<protein>
    <submittedName>
        <fullName evidence="1">Uncharacterized protein</fullName>
    </submittedName>
</protein>
<gene>
    <name evidence="1" type="ORF">HII31_08938</name>
</gene>
<reference evidence="1" key="1">
    <citation type="submission" date="2020-04" db="EMBL/GenBank/DDBJ databases">
        <title>Draft genome resource of the tomato pathogen Pseudocercospora fuligena.</title>
        <authorList>
            <person name="Zaccaron A."/>
        </authorList>
    </citation>
    <scope>NUCLEOTIDE SEQUENCE</scope>
    <source>
        <strain evidence="1">PF001</strain>
    </source>
</reference>
<name>A0A8H6RGW2_9PEZI</name>
<dbReference type="AlphaFoldDB" id="A0A8H6RGW2"/>
<organism evidence="1 2">
    <name type="scientific">Pseudocercospora fuligena</name>
    <dbReference type="NCBI Taxonomy" id="685502"/>
    <lineage>
        <taxon>Eukaryota</taxon>
        <taxon>Fungi</taxon>
        <taxon>Dikarya</taxon>
        <taxon>Ascomycota</taxon>
        <taxon>Pezizomycotina</taxon>
        <taxon>Dothideomycetes</taxon>
        <taxon>Dothideomycetidae</taxon>
        <taxon>Mycosphaerellales</taxon>
        <taxon>Mycosphaerellaceae</taxon>
        <taxon>Pseudocercospora</taxon>
    </lineage>
</organism>
<proteinExistence type="predicted"/>
<sequence>MLRDKFEVKGSVVAVVHTEHLAGLKNDPLFLFRRHKSQKIAAASATAMRLTRIPNIIAMPLSPSLLPCCLIWPALVLLEGWAELVVLADEVVVALDEADEADVRELDFCVVEIDVVADFEFVVALVRLSAF</sequence>
<accession>A0A8H6RGW2</accession>
<keyword evidence="2" id="KW-1185">Reference proteome</keyword>
<dbReference type="Proteomes" id="UP000660729">
    <property type="component" value="Unassembled WGS sequence"/>
</dbReference>
<evidence type="ECO:0000313" key="1">
    <source>
        <dbReference type="EMBL" id="KAF7189831.1"/>
    </source>
</evidence>